<dbReference type="AlphaFoldDB" id="A0A1R4GZU1"/>
<proteinExistence type="predicted"/>
<sequence length="63" mass="7099">MKNNLIHIAISPTVLASLIERKYLYVVDFKCLNVTAKETVWALLLATLKSTPRHKSKHHGKAS</sequence>
<dbReference type="EMBL" id="FUKJ01000024">
    <property type="protein sequence ID" value="SJM89528.1"/>
    <property type="molecule type" value="Genomic_DNA"/>
</dbReference>
<gene>
    <name evidence="1" type="ORF">CRENPOLYSF2_120005</name>
</gene>
<dbReference type="RefSeq" id="WP_087145675.1">
    <property type="nucleotide sequence ID" value="NZ_FUKJ01000024.1"/>
</dbReference>
<name>A0A1R4GZU1_9GAMM</name>
<reference evidence="2" key="1">
    <citation type="submission" date="2017-02" db="EMBL/GenBank/DDBJ databases">
        <authorList>
            <person name="Daims H."/>
        </authorList>
    </citation>
    <scope>NUCLEOTIDE SEQUENCE [LARGE SCALE GENOMIC DNA]</scope>
</reference>
<organism evidence="1 2">
    <name type="scientific">Crenothrix polyspora</name>
    <dbReference type="NCBI Taxonomy" id="360316"/>
    <lineage>
        <taxon>Bacteria</taxon>
        <taxon>Pseudomonadati</taxon>
        <taxon>Pseudomonadota</taxon>
        <taxon>Gammaproteobacteria</taxon>
        <taxon>Methylococcales</taxon>
        <taxon>Crenotrichaceae</taxon>
        <taxon>Crenothrix</taxon>
    </lineage>
</organism>
<evidence type="ECO:0000313" key="1">
    <source>
        <dbReference type="EMBL" id="SJM89528.1"/>
    </source>
</evidence>
<dbReference type="Proteomes" id="UP000195442">
    <property type="component" value="Unassembled WGS sequence"/>
</dbReference>
<dbReference type="OrthoDB" id="5919030at2"/>
<evidence type="ECO:0000313" key="2">
    <source>
        <dbReference type="Proteomes" id="UP000195442"/>
    </source>
</evidence>
<accession>A0A1R4GZU1</accession>
<keyword evidence="2" id="KW-1185">Reference proteome</keyword>
<protein>
    <submittedName>
        <fullName evidence="1">Uncharacterized protein</fullName>
    </submittedName>
</protein>